<keyword evidence="4" id="KW-1185">Reference proteome</keyword>
<name>A0A8J7I2W9_9NOST</name>
<evidence type="ECO:0000313" key="4">
    <source>
        <dbReference type="Proteomes" id="UP000632766"/>
    </source>
</evidence>
<dbReference type="RefSeq" id="WP_198128872.1">
    <property type="nucleotide sequence ID" value="NZ_JAECZC010000111.1"/>
</dbReference>
<dbReference type="InterPro" id="IPR041191">
    <property type="entry name" value="pPIWI_RE_Y"/>
</dbReference>
<sequence>MTVNFTKPQLSPDELTLHLVASGIVKLAESLKNGKAPTLPYPKELQRGLDRLVLNCLRQGRKPPQGVPELLCWCRRPLTEWHLDLSQEDLGVADKLLDGQIPTAICEEWAIASSDIEAELTQKQLLLNVMSVCRLADTPDSYVQFRRLLISQLLLTAFELLQICTEPLLEKLEEQIQAAYEPAPESYAVDGYFHCCAHCGNLMLRTVQGELICAEDRCRAKNVSKSGRQISQKQQVIWLKRGLRRFIAAPGCAELRLAEKLENLGKSRLQVNLWPDFDAYDLRIVFPDNEVWAIDVKDWANPFLLAHKVRQQNPLIPSKPPWIKAYFVFPDDRSEQRPDYLRAFCNHCPLPKQIKAKFESAFIKDVRNKLQRC</sequence>
<evidence type="ECO:0000259" key="1">
    <source>
        <dbReference type="Pfam" id="PF18154"/>
    </source>
</evidence>
<evidence type="ECO:0008006" key="5">
    <source>
        <dbReference type="Google" id="ProtNLM"/>
    </source>
</evidence>
<proteinExistence type="predicted"/>
<dbReference type="Pfam" id="PF18156">
    <property type="entry name" value="pPIWI_RE_Y"/>
    <property type="match status" value="1"/>
</dbReference>
<gene>
    <name evidence="3" type="ORF">I8748_34225</name>
</gene>
<reference evidence="3 4" key="1">
    <citation type="journal article" date="2021" name="Int. J. Syst. Evol. Microbiol.">
        <title>Amazonocrinis nigriterrae gen. nov., sp. nov., Atlanticothrix silvestris gen. nov., sp. nov. and Dendronalium phyllosphericum gen. nov., sp. nov., nostocacean cyanobacteria from Brazilian environments.</title>
        <authorList>
            <person name="Alvarenga D.O."/>
            <person name="Andreote A.P.D."/>
            <person name="Branco L.H.Z."/>
            <person name="Delbaje E."/>
            <person name="Cruz R.B."/>
            <person name="Varani A.M."/>
            <person name="Fiore M.F."/>
        </authorList>
    </citation>
    <scope>NUCLEOTIDE SEQUENCE [LARGE SCALE GENOMIC DNA]</scope>
    <source>
        <strain evidence="3 4">CENA67</strain>
    </source>
</reference>
<accession>A0A8J7I2W9</accession>
<feature type="domain" description="pPIWI-RE three-gene island" evidence="2">
    <location>
        <begin position="17"/>
        <end position="156"/>
    </location>
</feature>
<dbReference type="Pfam" id="PF18154">
    <property type="entry name" value="pPIWI_RE_REase"/>
    <property type="match status" value="1"/>
</dbReference>
<organism evidence="3 4">
    <name type="scientific">Amazonocrinis nigriterrae CENA67</name>
    <dbReference type="NCBI Taxonomy" id="2794033"/>
    <lineage>
        <taxon>Bacteria</taxon>
        <taxon>Bacillati</taxon>
        <taxon>Cyanobacteriota</taxon>
        <taxon>Cyanophyceae</taxon>
        <taxon>Nostocales</taxon>
        <taxon>Nostocaceae</taxon>
        <taxon>Amazonocrinis</taxon>
        <taxon>Amazonocrinis nigriterrae</taxon>
    </lineage>
</organism>
<dbReference type="EMBL" id="JAECZC010000111">
    <property type="protein sequence ID" value="MBH8567149.1"/>
    <property type="molecule type" value="Genomic_DNA"/>
</dbReference>
<dbReference type="Proteomes" id="UP000632766">
    <property type="component" value="Unassembled WGS sequence"/>
</dbReference>
<protein>
    <recommendedName>
        <fullName evidence="5">REase associating with pPIWI RE domain-containing protein</fullName>
    </recommendedName>
</protein>
<feature type="domain" description="REase associating with pPIWI RE" evidence="1">
    <location>
        <begin position="251"/>
        <end position="371"/>
    </location>
</feature>
<dbReference type="InterPro" id="IPR040828">
    <property type="entry name" value="pPIWI_RE_REase"/>
</dbReference>
<evidence type="ECO:0000259" key="2">
    <source>
        <dbReference type="Pfam" id="PF18156"/>
    </source>
</evidence>
<dbReference type="AlphaFoldDB" id="A0A8J7I2W9"/>
<evidence type="ECO:0000313" key="3">
    <source>
        <dbReference type="EMBL" id="MBH8567149.1"/>
    </source>
</evidence>
<comment type="caution">
    <text evidence="3">The sequence shown here is derived from an EMBL/GenBank/DDBJ whole genome shotgun (WGS) entry which is preliminary data.</text>
</comment>